<dbReference type="SUPFAM" id="SSF53098">
    <property type="entry name" value="Ribonuclease H-like"/>
    <property type="match status" value="1"/>
</dbReference>
<dbReference type="PROSITE" id="PS50994">
    <property type="entry name" value="INTEGRASE"/>
    <property type="match status" value="1"/>
</dbReference>
<dbReference type="Proteomes" id="UP001519290">
    <property type="component" value="Unassembled WGS sequence"/>
</dbReference>
<reference evidence="3 4" key="1">
    <citation type="submission" date="2021-03" db="EMBL/GenBank/DDBJ databases">
        <title>Sequencing the genomes of 1000 actinobacteria strains.</title>
        <authorList>
            <person name="Klenk H.-P."/>
        </authorList>
    </citation>
    <scope>NUCLEOTIDE SEQUENCE [LARGE SCALE GENOMIC DNA]</scope>
    <source>
        <strain evidence="3 4">DSM 14566</strain>
    </source>
</reference>
<comment type="caution">
    <text evidence="3">The sequence shown here is derived from an EMBL/GenBank/DDBJ whole genome shotgun (WGS) entry which is preliminary data.</text>
</comment>
<feature type="domain" description="Integrase catalytic" evidence="2">
    <location>
        <begin position="215"/>
        <end position="382"/>
    </location>
</feature>
<sequence>MALEIEVQDAVWERWRAGEPIRVIARSVHCSREAVRRHLAKSGGIRPAQRRRAALRLSLAEREEISRGLAAGDSARTIAARLGRSDSSISREISRNGGRDQYRAAMADEHAWQLAQRPKLTKLDANEELRGVVREKLHEDWSPEQIAAWLRRAFLNDPKMRISHEAIYRSLYTATCPALPSEMSVHLRSGRRLRTSRQSRRTGHGRGRLRSMVSIHDRPARIETRVEIGHWEGDLVMGRRPSAVATLVERSTRAVRLVKLQGIKGTEVRDALIRNLRELPPWLLQSLTWDRGREMSEHKSIAHELGIRVYFCDPRSPWQRGSNENTNRLLRQYLPKQADFSHLTQAELDVIAGKINGRPRRVLGWKTSQELLATAPSQSFLN</sequence>
<dbReference type="RefSeq" id="WP_209904417.1">
    <property type="nucleotide sequence ID" value="NZ_JAGIOD010000002.1"/>
</dbReference>
<dbReference type="InterPro" id="IPR053392">
    <property type="entry name" value="Transposase_IS30-like"/>
</dbReference>
<evidence type="ECO:0000256" key="1">
    <source>
        <dbReference type="ARBA" id="ARBA00023172"/>
    </source>
</evidence>
<dbReference type="InterPro" id="IPR012337">
    <property type="entry name" value="RNaseH-like_sf"/>
</dbReference>
<name>A0ABS4X597_9MICO</name>
<accession>A0ABS4X597</accession>
<dbReference type="InterPro" id="IPR025246">
    <property type="entry name" value="IS30-like_HTH"/>
</dbReference>
<dbReference type="InterPro" id="IPR001584">
    <property type="entry name" value="Integrase_cat-core"/>
</dbReference>
<dbReference type="PANTHER" id="PTHR10948">
    <property type="entry name" value="TRANSPOSASE"/>
    <property type="match status" value="1"/>
</dbReference>
<proteinExistence type="predicted"/>
<dbReference type="Pfam" id="PF13936">
    <property type="entry name" value="HTH_38"/>
    <property type="match status" value="1"/>
</dbReference>
<dbReference type="PANTHER" id="PTHR10948:SF23">
    <property type="entry name" value="TRANSPOSASE INSI FOR INSERTION SEQUENCE ELEMENT IS30A-RELATED"/>
    <property type="match status" value="1"/>
</dbReference>
<dbReference type="InterPro" id="IPR051917">
    <property type="entry name" value="Transposase-Integrase"/>
</dbReference>
<protein>
    <submittedName>
        <fullName evidence="3">IS30 family transposase</fullName>
    </submittedName>
</protein>
<keyword evidence="1" id="KW-0233">DNA recombination</keyword>
<dbReference type="NCBIfam" id="NF033563">
    <property type="entry name" value="transpos_IS30"/>
    <property type="match status" value="1"/>
</dbReference>
<organism evidence="3 4">
    <name type="scientific">Brachybacterium sacelli</name>
    <dbReference type="NCBI Taxonomy" id="173364"/>
    <lineage>
        <taxon>Bacteria</taxon>
        <taxon>Bacillati</taxon>
        <taxon>Actinomycetota</taxon>
        <taxon>Actinomycetes</taxon>
        <taxon>Micrococcales</taxon>
        <taxon>Dermabacteraceae</taxon>
        <taxon>Brachybacterium</taxon>
    </lineage>
</organism>
<dbReference type="Pfam" id="PF00665">
    <property type="entry name" value="rve"/>
    <property type="match status" value="1"/>
</dbReference>
<dbReference type="InterPro" id="IPR036397">
    <property type="entry name" value="RNaseH_sf"/>
</dbReference>
<keyword evidence="4" id="KW-1185">Reference proteome</keyword>
<dbReference type="Gene3D" id="3.30.420.10">
    <property type="entry name" value="Ribonuclease H-like superfamily/Ribonuclease H"/>
    <property type="match status" value="1"/>
</dbReference>
<evidence type="ECO:0000259" key="2">
    <source>
        <dbReference type="PROSITE" id="PS50994"/>
    </source>
</evidence>
<evidence type="ECO:0000313" key="4">
    <source>
        <dbReference type="Proteomes" id="UP001519290"/>
    </source>
</evidence>
<dbReference type="EMBL" id="JAGIOD010000002">
    <property type="protein sequence ID" value="MBP2383632.1"/>
    <property type="molecule type" value="Genomic_DNA"/>
</dbReference>
<evidence type="ECO:0000313" key="3">
    <source>
        <dbReference type="EMBL" id="MBP2383632.1"/>
    </source>
</evidence>
<gene>
    <name evidence="3" type="ORF">JOF43_003621</name>
</gene>